<evidence type="ECO:0000313" key="2">
    <source>
        <dbReference type="EMBL" id="KKR40852.1"/>
    </source>
</evidence>
<dbReference type="Proteomes" id="UP000034881">
    <property type="component" value="Unassembled WGS sequence"/>
</dbReference>
<proteinExistence type="predicted"/>
<feature type="transmembrane region" description="Helical" evidence="1">
    <location>
        <begin position="52"/>
        <end position="74"/>
    </location>
</feature>
<protein>
    <submittedName>
        <fullName evidence="2">Uncharacterized protein</fullName>
    </submittedName>
</protein>
<accession>A0A0G0TSK9</accession>
<feature type="transmembrane region" description="Helical" evidence="1">
    <location>
        <begin position="125"/>
        <end position="146"/>
    </location>
</feature>
<keyword evidence="1" id="KW-0472">Membrane</keyword>
<reference evidence="2 3" key="1">
    <citation type="journal article" date="2015" name="Nature">
        <title>rRNA introns, odd ribosomes, and small enigmatic genomes across a large radiation of phyla.</title>
        <authorList>
            <person name="Brown C.T."/>
            <person name="Hug L.A."/>
            <person name="Thomas B.C."/>
            <person name="Sharon I."/>
            <person name="Castelle C.J."/>
            <person name="Singh A."/>
            <person name="Wilkins M.J."/>
            <person name="Williams K.H."/>
            <person name="Banfield J.F."/>
        </authorList>
    </citation>
    <scope>NUCLEOTIDE SEQUENCE [LARGE SCALE GENOMIC DNA]</scope>
</reference>
<keyword evidence="1" id="KW-1133">Transmembrane helix</keyword>
<dbReference type="AlphaFoldDB" id="A0A0G0TSK9"/>
<keyword evidence="1" id="KW-0812">Transmembrane</keyword>
<organism evidence="2 3">
    <name type="scientific">Candidatus Daviesbacteria bacterium GW2011_GWC2_40_12</name>
    <dbReference type="NCBI Taxonomy" id="1618431"/>
    <lineage>
        <taxon>Bacteria</taxon>
        <taxon>Candidatus Daviesiibacteriota</taxon>
    </lineage>
</organism>
<comment type="caution">
    <text evidence="2">The sequence shown here is derived from an EMBL/GenBank/DDBJ whole genome shotgun (WGS) entry which is preliminary data.</text>
</comment>
<name>A0A0G0TSK9_9BACT</name>
<gene>
    <name evidence="2" type="ORF">UT77_C0018G0005</name>
</gene>
<dbReference type="EMBL" id="LBYB01000018">
    <property type="protein sequence ID" value="KKR40852.1"/>
    <property type="molecule type" value="Genomic_DNA"/>
</dbReference>
<sequence>MTATAHALIGGAIVASFSNPVIGIPLVAISHPIADLIPHWDFGLGWKKKSKLLLFLQSSADLIIGITLTFIIFGNSVDHLYLALAIFMSESWDFLHIPYLLFNWKFFPFYTFYKFGHLTNKQTTMPWGIITQAASVTGLTLFLRFIH</sequence>
<evidence type="ECO:0000256" key="1">
    <source>
        <dbReference type="SAM" id="Phobius"/>
    </source>
</evidence>
<evidence type="ECO:0000313" key="3">
    <source>
        <dbReference type="Proteomes" id="UP000034881"/>
    </source>
</evidence>